<organism evidence="2 3">
    <name type="scientific">Lentzea roselyniae</name>
    <dbReference type="NCBI Taxonomy" id="531940"/>
    <lineage>
        <taxon>Bacteria</taxon>
        <taxon>Bacillati</taxon>
        <taxon>Actinomycetota</taxon>
        <taxon>Actinomycetes</taxon>
        <taxon>Pseudonocardiales</taxon>
        <taxon>Pseudonocardiaceae</taxon>
        <taxon>Lentzea</taxon>
    </lineage>
</organism>
<evidence type="ECO:0000313" key="3">
    <source>
        <dbReference type="Proteomes" id="UP001500711"/>
    </source>
</evidence>
<evidence type="ECO:0000313" key="2">
    <source>
        <dbReference type="EMBL" id="GAA3653020.1"/>
    </source>
</evidence>
<feature type="region of interest" description="Disordered" evidence="1">
    <location>
        <begin position="1"/>
        <end position="37"/>
    </location>
</feature>
<reference evidence="3" key="1">
    <citation type="journal article" date="2019" name="Int. J. Syst. Evol. Microbiol.">
        <title>The Global Catalogue of Microorganisms (GCM) 10K type strain sequencing project: providing services to taxonomists for standard genome sequencing and annotation.</title>
        <authorList>
            <consortium name="The Broad Institute Genomics Platform"/>
            <consortium name="The Broad Institute Genome Sequencing Center for Infectious Disease"/>
            <person name="Wu L."/>
            <person name="Ma J."/>
        </authorList>
    </citation>
    <scope>NUCLEOTIDE SEQUENCE [LARGE SCALE GENOMIC DNA]</scope>
    <source>
        <strain evidence="3">JCM 17494</strain>
    </source>
</reference>
<feature type="compositionally biased region" description="Basic and acidic residues" evidence="1">
    <location>
        <begin position="1"/>
        <end position="10"/>
    </location>
</feature>
<dbReference type="RefSeq" id="WP_346131831.1">
    <property type="nucleotide sequence ID" value="NZ_BAABBE010000012.1"/>
</dbReference>
<sequence length="233" mass="24951">MVEDNRRWGFEEAEDWEYEAGRRATPPPAAEQENDDADGCVGTDPSGAVSVIVELDGRVRAVRLAAQWRDSLDQRGLDAAVLGAANDATMLALSRGVEAQGDLTAAEPAPASGGVDETPLTREDAMRLFDAVNAELATFTAALDQTVNAPVQAESRGGHVRGTTQFGRVVRFEIEDRWVHAAPNPEIEGELTEVLRALHDRGMPAPQPVGPAIAELQALASDPARLLRKVGLR</sequence>
<accession>A0ABP7BA43</accession>
<dbReference type="Proteomes" id="UP001500711">
    <property type="component" value="Unassembled WGS sequence"/>
</dbReference>
<evidence type="ECO:0000256" key="1">
    <source>
        <dbReference type="SAM" id="MobiDB-lite"/>
    </source>
</evidence>
<comment type="caution">
    <text evidence="2">The sequence shown here is derived from an EMBL/GenBank/DDBJ whole genome shotgun (WGS) entry which is preliminary data.</text>
</comment>
<proteinExistence type="predicted"/>
<evidence type="ECO:0008006" key="4">
    <source>
        <dbReference type="Google" id="ProtNLM"/>
    </source>
</evidence>
<dbReference type="EMBL" id="BAABBE010000012">
    <property type="protein sequence ID" value="GAA3653020.1"/>
    <property type="molecule type" value="Genomic_DNA"/>
</dbReference>
<keyword evidence="3" id="KW-1185">Reference proteome</keyword>
<gene>
    <name evidence="2" type="ORF">GCM10022267_44160</name>
</gene>
<protein>
    <recommendedName>
        <fullName evidence="4">YbaB/EbfC DNA-binding family protein</fullName>
    </recommendedName>
</protein>
<name>A0ABP7BA43_9PSEU</name>